<comment type="activity regulation">
    <text evidence="6">Negatively regulated by the anti-sigma-I factor RsgI.</text>
</comment>
<feature type="DNA-binding region" description="H-T-H motif" evidence="6">
    <location>
        <begin position="207"/>
        <end position="226"/>
    </location>
</feature>
<dbReference type="NCBIfam" id="TIGR02895">
    <property type="entry name" value="spore_sigI"/>
    <property type="match status" value="1"/>
</dbReference>
<dbReference type="EMBL" id="RLII01000005">
    <property type="protein sequence ID" value="RXE59529.1"/>
    <property type="molecule type" value="Genomic_DNA"/>
</dbReference>
<proteinExistence type="inferred from homology"/>
<evidence type="ECO:0000256" key="6">
    <source>
        <dbReference type="HAMAP-Rule" id="MF_02064"/>
    </source>
</evidence>
<sequence>MIDLFSPKGKKDTFKDKSSEDNIVLTINRIKAGDKLLREEFINSYTPYVIKTVSNLIGKYIDIENSDEFSVGLSAFNEAIDSFDEEKNLFFFKFSTLVIKRRLTDYARHNKKHCHVYPFTYFEDKNNNYFEQVHLKSEIDLESKFEISKEIELYEQKLRDFGISLENLAKSAPKHKDSKYLCIKIARVIADNNELLSKLERTRNIPKTELLKLLKINKKTIERNRTFIIAATLIFGNDFNLLKDFLDISEPGGDNIERSTK</sequence>
<dbReference type="GO" id="GO:0006352">
    <property type="term" value="P:DNA-templated transcription initiation"/>
    <property type="evidence" value="ECO:0007669"/>
    <property type="project" value="UniProtKB-UniRule"/>
</dbReference>
<comment type="subunit">
    <text evidence="6">Interacts with RsgI.</text>
</comment>
<gene>
    <name evidence="6 7" type="primary">sigI</name>
    <name evidence="7" type="ORF">EFD62_06135</name>
</gene>
<dbReference type="SUPFAM" id="SSF88946">
    <property type="entry name" value="Sigma2 domain of RNA polymerase sigma factors"/>
    <property type="match status" value="1"/>
</dbReference>
<evidence type="ECO:0000256" key="4">
    <source>
        <dbReference type="ARBA" id="ARBA00023125"/>
    </source>
</evidence>
<evidence type="ECO:0000256" key="5">
    <source>
        <dbReference type="ARBA" id="ARBA00023163"/>
    </source>
</evidence>
<comment type="function">
    <text evidence="6">Sigma factors are initiation factors that promote the attachment of RNA polymerase to specific initiation sites and are then released.</text>
</comment>
<protein>
    <recommendedName>
        <fullName evidence="6">RNA polymerase sigma factor SigI</fullName>
    </recommendedName>
</protein>
<comment type="similarity">
    <text evidence="6">Belongs to the sigma-70 factor family. SigI subfamily.</text>
</comment>
<dbReference type="GO" id="GO:0016987">
    <property type="term" value="F:sigma factor activity"/>
    <property type="evidence" value="ECO:0007669"/>
    <property type="project" value="UniProtKB-UniRule"/>
</dbReference>
<comment type="caution">
    <text evidence="7">The sequence shown here is derived from an EMBL/GenBank/DDBJ whole genome shotgun (WGS) entry which is preliminary data.</text>
</comment>
<dbReference type="OrthoDB" id="3190733at2"/>
<keyword evidence="8" id="KW-1185">Reference proteome</keyword>
<keyword evidence="6" id="KW-0346">Stress response</keyword>
<dbReference type="InterPro" id="IPR014244">
    <property type="entry name" value="RNA_pol_sigma-I"/>
</dbReference>
<keyword evidence="2 6" id="KW-0805">Transcription regulation</keyword>
<keyword evidence="4 6" id="KW-0238">DNA-binding</keyword>
<dbReference type="GO" id="GO:0005737">
    <property type="term" value="C:cytoplasm"/>
    <property type="evidence" value="ECO:0007669"/>
    <property type="project" value="UniProtKB-SubCell"/>
</dbReference>
<organism evidence="7 8">
    <name type="scientific">Acetivibrio mesophilus</name>
    <dbReference type="NCBI Taxonomy" id="2487273"/>
    <lineage>
        <taxon>Bacteria</taxon>
        <taxon>Bacillati</taxon>
        <taxon>Bacillota</taxon>
        <taxon>Clostridia</taxon>
        <taxon>Eubacteriales</taxon>
        <taxon>Oscillospiraceae</taxon>
        <taxon>Acetivibrio</taxon>
    </lineage>
</organism>
<evidence type="ECO:0000256" key="2">
    <source>
        <dbReference type="ARBA" id="ARBA00023015"/>
    </source>
</evidence>
<evidence type="ECO:0000256" key="1">
    <source>
        <dbReference type="ARBA" id="ARBA00022490"/>
    </source>
</evidence>
<dbReference type="AlphaFoldDB" id="A0A4V1K297"/>
<comment type="subcellular location">
    <subcellularLocation>
        <location evidence="6">Cytoplasm</location>
    </subcellularLocation>
</comment>
<accession>A0A4V1K297</accession>
<name>A0A4V1K297_9FIRM</name>
<keyword evidence="5 6" id="KW-0804">Transcription</keyword>
<evidence type="ECO:0000256" key="3">
    <source>
        <dbReference type="ARBA" id="ARBA00023082"/>
    </source>
</evidence>
<keyword evidence="1 6" id="KW-0963">Cytoplasm</keyword>
<dbReference type="GO" id="GO:0003677">
    <property type="term" value="F:DNA binding"/>
    <property type="evidence" value="ECO:0007669"/>
    <property type="project" value="UniProtKB-UniRule"/>
</dbReference>
<dbReference type="PIRSF" id="PIRSF038953">
    <property type="entry name" value="SigI"/>
    <property type="match status" value="1"/>
</dbReference>
<keyword evidence="3 6" id="KW-0731">Sigma factor</keyword>
<dbReference type="Proteomes" id="UP000289166">
    <property type="component" value="Unassembled WGS sequence"/>
</dbReference>
<dbReference type="HAMAP" id="MF_02064">
    <property type="entry name" value="Sigma70_SigI"/>
    <property type="match status" value="1"/>
</dbReference>
<reference evidence="8" key="1">
    <citation type="submission" date="2018-11" db="EMBL/GenBank/DDBJ databases">
        <title>Genome sequencing of a novel mesophilic and cellulolytic organism within the genus Hungateiclostridium.</title>
        <authorList>
            <person name="Rettenmaier R."/>
            <person name="Liebl W."/>
            <person name="Zverlov V."/>
        </authorList>
    </citation>
    <scope>NUCLEOTIDE SEQUENCE [LARGE SCALE GENOMIC DNA]</scope>
    <source>
        <strain evidence="8">N2K1</strain>
    </source>
</reference>
<dbReference type="NCBIfam" id="NF006173">
    <property type="entry name" value="PRK08311.2-1"/>
    <property type="match status" value="1"/>
</dbReference>
<dbReference type="Gene3D" id="1.10.1740.10">
    <property type="match status" value="1"/>
</dbReference>
<dbReference type="RefSeq" id="WP_128705864.1">
    <property type="nucleotide sequence ID" value="NZ_RLII01000005.1"/>
</dbReference>
<evidence type="ECO:0000313" key="8">
    <source>
        <dbReference type="Proteomes" id="UP000289166"/>
    </source>
</evidence>
<dbReference type="InterPro" id="IPR013325">
    <property type="entry name" value="RNA_pol_sigma_r2"/>
</dbReference>
<feature type="short sequence motif" description="Polymerase core binding" evidence="6">
    <location>
        <begin position="67"/>
        <end position="80"/>
    </location>
</feature>
<evidence type="ECO:0000313" key="7">
    <source>
        <dbReference type="EMBL" id="RXE59529.1"/>
    </source>
</evidence>